<evidence type="ECO:0000256" key="2">
    <source>
        <dbReference type="SAM" id="Phobius"/>
    </source>
</evidence>
<reference evidence="4 5" key="1">
    <citation type="submission" date="2018-12" db="EMBL/GenBank/DDBJ databases">
        <title>Genome analysis provides insights into bioremediation potentialities of Halogeometricum borinquense strain N11.</title>
        <authorList>
            <person name="Najjari A."/>
            <person name="Youssef N."/>
            <person name="Fhoula I."/>
            <person name="Ben Dhia O."/>
            <person name="Mahjoubi M."/>
            <person name="Ouzari H.I."/>
            <person name="Cherif A."/>
        </authorList>
    </citation>
    <scope>NUCLEOTIDE SEQUENCE [LARGE SCALE GENOMIC DNA]</scope>
    <source>
        <strain evidence="4 5">N11</strain>
    </source>
</reference>
<keyword evidence="2" id="KW-1133">Transmembrane helix</keyword>
<sequence>MDTRDDVENRRDDPSDSNRPDSAGGRSEPDGVAVEDALEDERPELGPLEPGTPTAENVLFVILGALATVLLFVTAF</sequence>
<protein>
    <recommendedName>
        <fullName evidence="3">DUF7312 domain-containing protein</fullName>
    </recommendedName>
</protein>
<name>A0A482TA83_9EURY</name>
<gene>
    <name evidence="4" type="ORF">ELS19_03385</name>
</gene>
<dbReference type="EMBL" id="RZHH01000002">
    <property type="protein sequence ID" value="RYJ13106.1"/>
    <property type="molecule type" value="Genomic_DNA"/>
</dbReference>
<evidence type="ECO:0000313" key="5">
    <source>
        <dbReference type="Proteomes" id="UP000294028"/>
    </source>
</evidence>
<keyword evidence="2" id="KW-0472">Membrane</keyword>
<comment type="caution">
    <text evidence="4">The sequence shown here is derived from an EMBL/GenBank/DDBJ whole genome shotgun (WGS) entry which is preliminary data.</text>
</comment>
<dbReference type="GeneID" id="9994231"/>
<feature type="domain" description="DUF7312" evidence="3">
    <location>
        <begin position="27"/>
        <end position="75"/>
    </location>
</feature>
<evidence type="ECO:0000256" key="1">
    <source>
        <dbReference type="SAM" id="MobiDB-lite"/>
    </source>
</evidence>
<dbReference type="Proteomes" id="UP000294028">
    <property type="component" value="Unassembled WGS sequence"/>
</dbReference>
<evidence type="ECO:0000313" key="4">
    <source>
        <dbReference type="EMBL" id="RYJ13106.1"/>
    </source>
</evidence>
<dbReference type="AlphaFoldDB" id="A0A482TA83"/>
<dbReference type="Pfam" id="PF23994">
    <property type="entry name" value="DUF7312"/>
    <property type="match status" value="1"/>
</dbReference>
<proteinExistence type="predicted"/>
<evidence type="ECO:0000259" key="3">
    <source>
        <dbReference type="Pfam" id="PF23994"/>
    </source>
</evidence>
<feature type="compositionally biased region" description="Basic and acidic residues" evidence="1">
    <location>
        <begin position="1"/>
        <end position="19"/>
    </location>
</feature>
<dbReference type="RefSeq" id="WP_006056573.1">
    <property type="nucleotide sequence ID" value="NZ_RZHH01000002.1"/>
</dbReference>
<dbReference type="InterPro" id="IPR055736">
    <property type="entry name" value="DUF7312"/>
</dbReference>
<accession>A0A482TA83</accession>
<keyword evidence="2" id="KW-0812">Transmembrane</keyword>
<feature type="region of interest" description="Disordered" evidence="1">
    <location>
        <begin position="1"/>
        <end position="32"/>
    </location>
</feature>
<feature type="transmembrane region" description="Helical" evidence="2">
    <location>
        <begin position="58"/>
        <end position="75"/>
    </location>
</feature>
<organism evidence="4 5">
    <name type="scientific">Halogeometricum borinquense</name>
    <dbReference type="NCBI Taxonomy" id="60847"/>
    <lineage>
        <taxon>Archaea</taxon>
        <taxon>Methanobacteriati</taxon>
        <taxon>Methanobacteriota</taxon>
        <taxon>Stenosarchaea group</taxon>
        <taxon>Halobacteria</taxon>
        <taxon>Halobacteriales</taxon>
        <taxon>Haloferacaceae</taxon>
        <taxon>Halogeometricum</taxon>
    </lineage>
</organism>